<organism evidence="4 5">
    <name type="scientific">Flavobacterium tiangeerense</name>
    <dbReference type="NCBI Taxonomy" id="459471"/>
    <lineage>
        <taxon>Bacteria</taxon>
        <taxon>Pseudomonadati</taxon>
        <taxon>Bacteroidota</taxon>
        <taxon>Flavobacteriia</taxon>
        <taxon>Flavobacteriales</taxon>
        <taxon>Flavobacteriaceae</taxon>
        <taxon>Flavobacterium</taxon>
    </lineage>
</organism>
<evidence type="ECO:0000256" key="1">
    <source>
        <dbReference type="ARBA" id="ARBA00022729"/>
    </source>
</evidence>
<dbReference type="RefSeq" id="WP_144890501.1">
    <property type="nucleotide sequence ID" value="NZ_VLKO01000003.1"/>
</dbReference>
<sequence>MLKNNLKYTFFLFLIILASCAKRGTITGGLKDTIAPILKVSFPKNFSTNFTGNKIQLVFDENIKLKNLNKQLIISPPMKNEPLIIPTTPTKTITITLKDTLQPNTTYSLNFGQSIADNNEENPLNQFKYVFSTGATIDSLQLGGTIKIALDKEVESFVSVMLYDVNDKFNDSVIYKQNPRYITNTLDSLKSFKLENLKAGKYLLVALKDYNNNNKFDPKKDKIGFVKEFISVPNDTLYKLEIFKEELPFKAIKPVQAAGNKLIMGYEGTLNNLKDLPKITLKDNTTEINHLVTKFPKKDSLQIWYKPIKTDSLKLFVKKDKYETKFSFKIKDQKKDTLNITPLQMGDLKFREQFTLETSTPLINIANEKITLLDKNKKSIPFKTEYDEYNQRLYFDFKKEPSENYVMTVLPEAFTDFFEKKNDTLMYKFSTRNTSEYGNLSINLQKAKSFPVLIELTNAKGDVLASEYTTENSTVNFNLIEPAQYTLRATYDSNKNGKWDPGDFLNKLQAEEVIYFSKEIDVRANWDVNQLFDLSIPYTPEIKKKAANKKQP</sequence>
<dbReference type="Pfam" id="PF13205">
    <property type="entry name" value="Big_5"/>
    <property type="match status" value="1"/>
</dbReference>
<evidence type="ECO:0000313" key="4">
    <source>
        <dbReference type="EMBL" id="TWI01433.1"/>
    </source>
</evidence>
<reference evidence="4 5" key="1">
    <citation type="journal article" date="2015" name="Stand. Genomic Sci.">
        <title>Genomic Encyclopedia of Bacterial and Archaeal Type Strains, Phase III: the genomes of soil and plant-associated and newly described type strains.</title>
        <authorList>
            <person name="Whitman W.B."/>
            <person name="Woyke T."/>
            <person name="Klenk H.P."/>
            <person name="Zhou Y."/>
            <person name="Lilburn T.G."/>
            <person name="Beck B.J."/>
            <person name="De Vos P."/>
            <person name="Vandamme P."/>
            <person name="Eisen J.A."/>
            <person name="Garrity G."/>
            <person name="Hugenholtz P."/>
            <person name="Kyrpides N.C."/>
        </authorList>
    </citation>
    <scope>NUCLEOTIDE SEQUENCE [LARGE SCALE GENOMIC DNA]</scope>
    <source>
        <strain evidence="4 5">CGMCC 1.6847</strain>
    </source>
</reference>
<proteinExistence type="predicted"/>
<keyword evidence="5" id="KW-1185">Reference proteome</keyword>
<evidence type="ECO:0000256" key="2">
    <source>
        <dbReference type="SAM" id="SignalP"/>
    </source>
</evidence>
<evidence type="ECO:0000313" key="5">
    <source>
        <dbReference type="Proteomes" id="UP000317519"/>
    </source>
</evidence>
<dbReference type="Proteomes" id="UP000317519">
    <property type="component" value="Unassembled WGS sequence"/>
</dbReference>
<dbReference type="EMBL" id="VLKO01000003">
    <property type="protein sequence ID" value="TWI01433.1"/>
    <property type="molecule type" value="Genomic_DNA"/>
</dbReference>
<dbReference type="PROSITE" id="PS51257">
    <property type="entry name" value="PROKAR_LIPOPROTEIN"/>
    <property type="match status" value="1"/>
</dbReference>
<protein>
    <submittedName>
        <fullName evidence="4">Ig-like domain-containing protein</fullName>
    </submittedName>
</protein>
<dbReference type="InterPro" id="IPR032812">
    <property type="entry name" value="SbsA_Ig"/>
</dbReference>
<keyword evidence="1 2" id="KW-0732">Signal</keyword>
<gene>
    <name evidence="4" type="ORF">IQ05_01016</name>
</gene>
<comment type="caution">
    <text evidence="4">The sequence shown here is derived from an EMBL/GenBank/DDBJ whole genome shotgun (WGS) entry which is preliminary data.</text>
</comment>
<feature type="domain" description="SbsA Ig-like" evidence="3">
    <location>
        <begin position="32"/>
        <end position="133"/>
    </location>
</feature>
<feature type="chain" id="PRO_5046721283" evidence="2">
    <location>
        <begin position="22"/>
        <end position="552"/>
    </location>
</feature>
<feature type="signal peptide" evidence="2">
    <location>
        <begin position="1"/>
        <end position="21"/>
    </location>
</feature>
<name>A0ABY3FML1_9FLAO</name>
<evidence type="ECO:0000259" key="3">
    <source>
        <dbReference type="Pfam" id="PF13205"/>
    </source>
</evidence>
<accession>A0ABY3FML1</accession>